<dbReference type="OrthoDB" id="9762066at2"/>
<comment type="similarity">
    <text evidence="1">Belongs to the glycosyl hydrolase 2 family.</text>
</comment>
<dbReference type="Gene3D" id="2.60.40.10">
    <property type="entry name" value="Immunoglobulins"/>
    <property type="match status" value="1"/>
</dbReference>
<dbReference type="Gene3D" id="3.20.20.80">
    <property type="entry name" value="Glycosidases"/>
    <property type="match status" value="1"/>
</dbReference>
<dbReference type="Pfam" id="PF02837">
    <property type="entry name" value="Glyco_hydro_2_N"/>
    <property type="match status" value="1"/>
</dbReference>
<accession>A0A1C1A4C6</accession>
<dbReference type="PANTHER" id="PTHR42732:SF1">
    <property type="entry name" value="BETA-MANNOSIDASE"/>
    <property type="match status" value="1"/>
</dbReference>
<evidence type="ECO:0000313" key="8">
    <source>
        <dbReference type="EMBL" id="OCT15417.1"/>
    </source>
</evidence>
<evidence type="ECO:0000259" key="7">
    <source>
        <dbReference type="Pfam" id="PF13313"/>
    </source>
</evidence>
<dbReference type="SUPFAM" id="SSF49785">
    <property type="entry name" value="Galactose-binding domain-like"/>
    <property type="match status" value="1"/>
</dbReference>
<dbReference type="InterPro" id="IPR006102">
    <property type="entry name" value="Ig-like_GH2"/>
</dbReference>
<reference evidence="9" key="1">
    <citation type="submission" date="2016-05" db="EMBL/GenBank/DDBJ databases">
        <title>Paenibacillus oryzae. sp. nov., isolated from the rice root.</title>
        <authorList>
            <person name="Zhang J."/>
            <person name="Zhang X."/>
        </authorList>
    </citation>
    <scope>NUCLEOTIDE SEQUENCE [LARGE SCALE GENOMIC DNA]</scope>
    <source>
        <strain evidence="9">KCTC13222</strain>
    </source>
</reference>
<dbReference type="InterPro" id="IPR006103">
    <property type="entry name" value="Glyco_hydro_2_cat"/>
</dbReference>
<keyword evidence="9" id="KW-1185">Reference proteome</keyword>
<feature type="domain" description="Glycoside hydrolase family 2 immunoglobulin-like beta-sandwich" evidence="4">
    <location>
        <begin position="670"/>
        <end position="773"/>
    </location>
</feature>
<dbReference type="InterPro" id="IPR013783">
    <property type="entry name" value="Ig-like_fold"/>
</dbReference>
<feature type="domain" description="DUF4082" evidence="7">
    <location>
        <begin position="355"/>
        <end position="488"/>
    </location>
</feature>
<dbReference type="InterPro" id="IPR051913">
    <property type="entry name" value="GH2_Domain-Containing"/>
</dbReference>
<evidence type="ECO:0000259" key="6">
    <source>
        <dbReference type="Pfam" id="PF02837"/>
    </source>
</evidence>
<sequence length="1472" mass="158808">MRWFRQITSARSAKHTRSTKWHTSTTSAKLLSFLLILVMFMSFLPVQQAFATDTQINDNNGSITYSGAWTYDTTGASGYINNDQHYAITNGNYAQYTFTGTSIKWIGPKNVDCGISQVYIDGTLVATVDMYASSWLKQQVLYSNTSLTNASHTIKVVVTNTKNASSAGYYSSIDAFAYDTVVTTGEKIFADSLAGTARSNATQHELGQVFNVTVSGQITKVRLYAVSQESGNHTARIWRNSDGAKLTEFTVPSSVFTGVNSWVSYSLPTPLAISPSTDYTVSVSTGTDTGYYWGGGTNASAGSNGQHVNWPANSARFTDTMGAMPATTPSGGESYLRDIEFVPDTITSEKIFTDTTTAPSVNNGFPVELGEVFQSSVPGQITAIRVYATAAESGSHTARIWRNHDNTVVGGPYTITYGGTAGWITYSLPTPISITELIDYTVSVSTGTDTNKAIPLTSLPNAGNNGSHLSYPMKAGRFTANVGQRPNVVPSAADNYLRDVVFVAGTLPAPDASLTKQSLDGSWRIAQDTGNTGISSQWFNVANYPFNSAMNIQVPGTIYEAFPSYNGITWYGRFFNANLTVASDMKYYIKFGAVQYKSQVWVNGQNLGTHEGSDTPFEVDVTSALVQGGNFISVRVENPKGVLSSGAVPVFWDNGGIVQHVDLVKQPKLRVLDVYAKPDISTGNIDLQITLENNTGASQGVTLSTAYGVFNGSNIGTVNASVTAPTGQSVSTMTVTVPSVHLWSPSDPYLYSLSISAVSGGKTDVYAIPRFGFKDFRIVNGYFMLNNQRIFLKGVHQNFYDPVNVQGTARDMSLLGQDFDKLKQAGFNMYRSIAAAALPEQLDLADEKGILIYEEHQGSWNLSDASKFNLSVSDVIKRDRNRVSVAMFGLLNENKNNAVYTAAKNFLPTLRTIDTTKLVMLGSARWDNDLTTGSASNPGSSTWNVYLGGESPTSPVSTGSISDLLPMNPAGAFTPGAGDVHVYNTFPNTWNFINSFASLGSTTNNIFVSEAGVGGMFNAIDEDRKLHQYNAGPLVVPWSWTTNKIAALNAIWTKYGMSSVYPNIEDAAIDSQKSESKQRAQLFSTIRSNPKIMGYSLTSLTDSGGSQEGIMTNFRDWKADILPVLQDGWAELKWNLFVNPMTIYTNSTFHVRVNLSNEDVLTAGTYPSTLTIKNAGGTAVWTQNVNIVIPSGTNPPFSYAVYDADITVPGLVEGDYTLNATLNTVTNAKSNTLGFKVFSTANHPGSLGQVTVLGVTQAVRDLLTSKGATLHEYNASESLNNEVIVVGNSVTNNAATWRPLYKKAASGAQIVFLSSNVFSGNTGPNKWIKVANKGDQSGVYNGLGWLYHAEQLAKPTGILNTLPAKLMSPDVYGDMLGTVKYLRNITAPTVTTAFSIDDNGSNSYADGLLIGTYNEYAGKFTVNTFDLMSNIGKPVADRMILNMVAYAKSTTSAVQALPANYDTELNTYGIVD</sequence>
<dbReference type="InterPro" id="IPR017853">
    <property type="entry name" value="GH"/>
</dbReference>
<dbReference type="Pfam" id="PF13313">
    <property type="entry name" value="DUF4082"/>
    <property type="match status" value="2"/>
</dbReference>
<dbReference type="Gene3D" id="2.60.120.260">
    <property type="entry name" value="Galactose-binding domain-like"/>
    <property type="match status" value="2"/>
</dbReference>
<protein>
    <submittedName>
        <fullName evidence="8">Uncharacterized protein</fullName>
    </submittedName>
</protein>
<evidence type="ECO:0000256" key="2">
    <source>
        <dbReference type="ARBA" id="ARBA00022801"/>
    </source>
</evidence>
<dbReference type="SUPFAM" id="SSF49303">
    <property type="entry name" value="beta-Galactosidase/glucuronidase domain"/>
    <property type="match status" value="1"/>
</dbReference>
<keyword evidence="3" id="KW-0326">Glycosidase</keyword>
<dbReference type="Pfam" id="PF02836">
    <property type="entry name" value="Glyco_hydro_2_C"/>
    <property type="match status" value="1"/>
</dbReference>
<dbReference type="PANTHER" id="PTHR42732">
    <property type="entry name" value="BETA-GALACTOSIDASE"/>
    <property type="match status" value="1"/>
</dbReference>
<name>A0A1C1A4C6_9BACL</name>
<feature type="domain" description="DUF4082" evidence="7">
    <location>
        <begin position="197"/>
        <end position="328"/>
    </location>
</feature>
<dbReference type="RefSeq" id="WP_065852328.1">
    <property type="nucleotide sequence ID" value="NZ_LYPC01000014.1"/>
</dbReference>
<dbReference type="InterPro" id="IPR006104">
    <property type="entry name" value="Glyco_hydro_2_N"/>
</dbReference>
<dbReference type="InterPro" id="IPR008979">
    <property type="entry name" value="Galactose-bd-like_sf"/>
</dbReference>
<evidence type="ECO:0000256" key="1">
    <source>
        <dbReference type="ARBA" id="ARBA00007401"/>
    </source>
</evidence>
<dbReference type="Pfam" id="PF00703">
    <property type="entry name" value="Glyco_hydro_2"/>
    <property type="match status" value="1"/>
</dbReference>
<dbReference type="Proteomes" id="UP000093309">
    <property type="component" value="Unassembled WGS sequence"/>
</dbReference>
<dbReference type="InterPro" id="IPR025141">
    <property type="entry name" value="DUF4082"/>
</dbReference>
<feature type="domain" description="Glycosyl hydrolases family 2 sugar binding" evidence="6">
    <location>
        <begin position="517"/>
        <end position="667"/>
    </location>
</feature>
<dbReference type="GO" id="GO:0005975">
    <property type="term" value="P:carbohydrate metabolic process"/>
    <property type="evidence" value="ECO:0007669"/>
    <property type="project" value="InterPro"/>
</dbReference>
<evidence type="ECO:0000313" key="9">
    <source>
        <dbReference type="Proteomes" id="UP000093309"/>
    </source>
</evidence>
<evidence type="ECO:0000259" key="5">
    <source>
        <dbReference type="Pfam" id="PF02836"/>
    </source>
</evidence>
<organism evidence="8 9">
    <name type="scientific">Paenibacillus pectinilyticus</name>
    <dbReference type="NCBI Taxonomy" id="512399"/>
    <lineage>
        <taxon>Bacteria</taxon>
        <taxon>Bacillati</taxon>
        <taxon>Bacillota</taxon>
        <taxon>Bacilli</taxon>
        <taxon>Bacillales</taxon>
        <taxon>Paenibacillaceae</taxon>
        <taxon>Paenibacillus</taxon>
    </lineage>
</organism>
<keyword evidence="2" id="KW-0378">Hydrolase</keyword>
<dbReference type="SUPFAM" id="SSF51445">
    <property type="entry name" value="(Trans)glycosidases"/>
    <property type="match status" value="1"/>
</dbReference>
<dbReference type="EMBL" id="LYPC01000014">
    <property type="protein sequence ID" value="OCT15417.1"/>
    <property type="molecule type" value="Genomic_DNA"/>
</dbReference>
<comment type="caution">
    <text evidence="8">The sequence shown here is derived from an EMBL/GenBank/DDBJ whole genome shotgun (WGS) entry which is preliminary data.</text>
</comment>
<proteinExistence type="inferred from homology"/>
<dbReference type="GO" id="GO:0004553">
    <property type="term" value="F:hydrolase activity, hydrolyzing O-glycosyl compounds"/>
    <property type="evidence" value="ECO:0007669"/>
    <property type="project" value="InterPro"/>
</dbReference>
<dbReference type="STRING" id="512399.A8709_15160"/>
<evidence type="ECO:0000259" key="4">
    <source>
        <dbReference type="Pfam" id="PF00703"/>
    </source>
</evidence>
<dbReference type="InterPro" id="IPR036156">
    <property type="entry name" value="Beta-gal/glucu_dom_sf"/>
</dbReference>
<feature type="domain" description="Glycoside hydrolase family 2 catalytic" evidence="5">
    <location>
        <begin position="777"/>
        <end position="930"/>
    </location>
</feature>
<evidence type="ECO:0000256" key="3">
    <source>
        <dbReference type="ARBA" id="ARBA00023295"/>
    </source>
</evidence>
<gene>
    <name evidence="8" type="ORF">A8709_15160</name>
</gene>